<sequence>MQSNNIRKIKETNVDRIAMGIIANAGDSRSLSFEALQAAREGNFEEAKMKLKESSEKLIKAHEFQTQLMIREAEGEEVKSSVLISHAQDHLMIAILARDLIEEMIALYER</sequence>
<keyword evidence="1" id="KW-0813">Transport</keyword>
<dbReference type="GO" id="GO:0016740">
    <property type="term" value="F:transferase activity"/>
    <property type="evidence" value="ECO:0007669"/>
    <property type="project" value="UniProtKB-KW"/>
</dbReference>
<dbReference type="PANTHER" id="PTHR34382:SF7">
    <property type="entry name" value="PTS SYSTEM N,N'-DIACETYLCHITOBIOSE-SPECIFIC EIIA COMPONENT"/>
    <property type="match status" value="1"/>
</dbReference>
<dbReference type="InterPro" id="IPR036542">
    <property type="entry name" value="PTS_IIA_lac/cel_sf"/>
</dbReference>
<dbReference type="Gene3D" id="1.20.58.80">
    <property type="entry name" value="Phosphotransferase system, lactose/cellobiose-type IIA subunit"/>
    <property type="match status" value="1"/>
</dbReference>
<dbReference type="GO" id="GO:0009401">
    <property type="term" value="P:phosphoenolpyruvate-dependent sugar phosphotransferase system"/>
    <property type="evidence" value="ECO:0007669"/>
    <property type="project" value="UniProtKB-KW"/>
</dbReference>
<proteinExistence type="predicted"/>
<dbReference type="InterPro" id="IPR003188">
    <property type="entry name" value="PTS_IIA_lac/cel"/>
</dbReference>
<protein>
    <submittedName>
        <fullName evidence="8">PTS system cellobiose-specific IIA component</fullName>
    </submittedName>
</protein>
<reference evidence="8 9" key="1">
    <citation type="submission" date="2019-03" db="EMBL/GenBank/DDBJ databases">
        <title>Genomic Encyclopedia of Type Strains, Phase IV (KMG-IV): sequencing the most valuable type-strain genomes for metagenomic binning, comparative biology and taxonomic classification.</title>
        <authorList>
            <person name="Goeker M."/>
        </authorList>
    </citation>
    <scope>NUCLEOTIDE SEQUENCE [LARGE SCALE GENOMIC DNA]</scope>
    <source>
        <strain evidence="8 9">DSM 24455</strain>
    </source>
</reference>
<evidence type="ECO:0000256" key="7">
    <source>
        <dbReference type="PROSITE-ProRule" id="PRU00418"/>
    </source>
</evidence>
<evidence type="ECO:0000256" key="4">
    <source>
        <dbReference type="ARBA" id="ARBA00022683"/>
    </source>
</evidence>
<dbReference type="SUPFAM" id="SSF46973">
    <property type="entry name" value="Enzyme IIa from lactose specific PTS, IIa-lac"/>
    <property type="match status" value="1"/>
</dbReference>
<evidence type="ECO:0000256" key="6">
    <source>
        <dbReference type="PIRSR" id="PIRSR000699-2"/>
    </source>
</evidence>
<dbReference type="AlphaFoldDB" id="A0A4R7KRW8"/>
<organism evidence="8 9">
    <name type="scientific">Fonticella tunisiensis</name>
    <dbReference type="NCBI Taxonomy" id="1096341"/>
    <lineage>
        <taxon>Bacteria</taxon>
        <taxon>Bacillati</taxon>
        <taxon>Bacillota</taxon>
        <taxon>Clostridia</taxon>
        <taxon>Eubacteriales</taxon>
        <taxon>Clostridiaceae</taxon>
        <taxon>Fonticella</taxon>
    </lineage>
</organism>
<dbReference type="CDD" id="cd00215">
    <property type="entry name" value="PTS_IIA_lac"/>
    <property type="match status" value="1"/>
</dbReference>
<dbReference type="EMBL" id="SOAZ01000004">
    <property type="protein sequence ID" value="TDT62306.1"/>
    <property type="molecule type" value="Genomic_DNA"/>
</dbReference>
<evidence type="ECO:0000256" key="3">
    <source>
        <dbReference type="ARBA" id="ARBA00022679"/>
    </source>
</evidence>
<dbReference type="RefSeq" id="WP_243116388.1">
    <property type="nucleotide sequence ID" value="NZ_SOAZ01000004.1"/>
</dbReference>
<accession>A0A4R7KRW8</accession>
<evidence type="ECO:0000256" key="1">
    <source>
        <dbReference type="ARBA" id="ARBA00022448"/>
    </source>
</evidence>
<dbReference type="PIRSF" id="PIRSF000699">
    <property type="entry name" value="PTS_IILac_III"/>
    <property type="match status" value="1"/>
</dbReference>
<keyword evidence="9" id="KW-1185">Reference proteome</keyword>
<name>A0A4R7KRW8_9CLOT</name>
<evidence type="ECO:0000313" key="9">
    <source>
        <dbReference type="Proteomes" id="UP000295325"/>
    </source>
</evidence>
<comment type="cofactor">
    <cofactor evidence="6">
        <name>Mg(2+)</name>
        <dbReference type="ChEBI" id="CHEBI:18420"/>
    </cofactor>
    <text evidence="6">Binds 1 Mg(2+) ion per trimer.</text>
</comment>
<dbReference type="PANTHER" id="PTHR34382">
    <property type="entry name" value="PTS SYSTEM N,N'-DIACETYLCHITOBIOSE-SPECIFIC EIIA COMPONENT"/>
    <property type="match status" value="1"/>
</dbReference>
<dbReference type="Proteomes" id="UP000295325">
    <property type="component" value="Unassembled WGS sequence"/>
</dbReference>
<evidence type="ECO:0000313" key="8">
    <source>
        <dbReference type="EMBL" id="TDT62306.1"/>
    </source>
</evidence>
<keyword evidence="2" id="KW-0762">Sugar transport</keyword>
<evidence type="ECO:0000256" key="5">
    <source>
        <dbReference type="PIRSR" id="PIRSR000699-1"/>
    </source>
</evidence>
<dbReference type="GO" id="GO:0046872">
    <property type="term" value="F:metal ion binding"/>
    <property type="evidence" value="ECO:0007669"/>
    <property type="project" value="UniProtKB-KW"/>
</dbReference>
<dbReference type="Pfam" id="PF02255">
    <property type="entry name" value="PTS_IIA"/>
    <property type="match status" value="1"/>
</dbReference>
<keyword evidence="3" id="KW-0808">Transferase</keyword>
<evidence type="ECO:0000256" key="2">
    <source>
        <dbReference type="ARBA" id="ARBA00022597"/>
    </source>
</evidence>
<feature type="active site" description="Tele-phosphohistidine intermediate" evidence="5">
    <location>
        <position position="86"/>
    </location>
</feature>
<keyword evidence="4" id="KW-0598">Phosphotransferase system</keyword>
<dbReference type="PROSITE" id="PS51095">
    <property type="entry name" value="PTS_EIIA_TYPE_3"/>
    <property type="match status" value="1"/>
</dbReference>
<keyword evidence="6" id="KW-0479">Metal-binding</keyword>
<gene>
    <name evidence="8" type="ORF">EDD71_10428</name>
</gene>
<keyword evidence="6" id="KW-0460">Magnesium</keyword>
<feature type="modified residue" description="Phosphohistidine; by HPr" evidence="7">
    <location>
        <position position="86"/>
    </location>
</feature>
<comment type="caution">
    <text evidence="8">The sequence shown here is derived from an EMBL/GenBank/DDBJ whole genome shotgun (WGS) entry which is preliminary data.</text>
</comment>
<feature type="binding site" evidence="6">
    <location>
        <position position="89"/>
    </location>
    <ligand>
        <name>Mg(2+)</name>
        <dbReference type="ChEBI" id="CHEBI:18420"/>
        <note>ligand shared between all trimeric partners</note>
    </ligand>
</feature>